<feature type="domain" description="CBS" evidence="1">
    <location>
        <begin position="98"/>
        <end position="144"/>
    </location>
</feature>
<dbReference type="SUPFAM" id="SSF54631">
    <property type="entry name" value="CBS-domain pair"/>
    <property type="match status" value="1"/>
</dbReference>
<dbReference type="InterPro" id="IPR046342">
    <property type="entry name" value="CBS_dom_sf"/>
</dbReference>
<dbReference type="STRING" id="1818881.A3196_05045"/>
<dbReference type="Pfam" id="PF00571">
    <property type="entry name" value="CBS"/>
    <property type="match status" value="1"/>
</dbReference>
<organism evidence="2 3">
    <name type="scientific">Candidatus Thiodiazotropha endoloripes</name>
    <dbReference type="NCBI Taxonomy" id="1818881"/>
    <lineage>
        <taxon>Bacteria</taxon>
        <taxon>Pseudomonadati</taxon>
        <taxon>Pseudomonadota</taxon>
        <taxon>Gammaproteobacteria</taxon>
        <taxon>Chromatiales</taxon>
        <taxon>Sedimenticolaceae</taxon>
        <taxon>Candidatus Thiodiazotropha</taxon>
    </lineage>
</organism>
<sequence length="152" mass="16924">MKIKHISIPTKVARPGMSVGEVMTECVTKRVPGIPYVDQSGAISGRFSVRHMFRICCIPDDIIQGAHLLGDDIDHLDFPHIKAEDLMARSVDDFIYPDTVRLSANFQAIKALAIMEQYNTEYLFVTEGEDYQGVVTRMSVAAAIVTKECCID</sequence>
<dbReference type="Gene3D" id="3.10.580.10">
    <property type="entry name" value="CBS-domain"/>
    <property type="match status" value="1"/>
</dbReference>
<dbReference type="Proteomes" id="UP000094849">
    <property type="component" value="Unassembled WGS sequence"/>
</dbReference>
<dbReference type="InterPro" id="IPR000644">
    <property type="entry name" value="CBS_dom"/>
</dbReference>
<dbReference type="AlphaFoldDB" id="A0A1E2UNQ2"/>
<protein>
    <recommendedName>
        <fullName evidence="1">CBS domain-containing protein</fullName>
    </recommendedName>
</protein>
<evidence type="ECO:0000313" key="3">
    <source>
        <dbReference type="Proteomes" id="UP000094849"/>
    </source>
</evidence>
<evidence type="ECO:0000259" key="1">
    <source>
        <dbReference type="Pfam" id="PF00571"/>
    </source>
</evidence>
<gene>
    <name evidence="2" type="ORF">A3196_05045</name>
</gene>
<reference evidence="2 3" key="1">
    <citation type="submission" date="2016-03" db="EMBL/GenBank/DDBJ databases">
        <title>Chemosynthetic sulphur-oxidizing symbionts of marine invertebrate animals are capable of nitrogen fixation.</title>
        <authorList>
            <person name="Petersen J.M."/>
            <person name="Kemper A."/>
            <person name="Gruber-Vodicka H."/>
            <person name="Cardini U."/>
            <person name="Geest Mvander."/>
            <person name="Kleiner M."/>
            <person name="Bulgheresi S."/>
            <person name="Fussmann M."/>
            <person name="Herbold C."/>
            <person name="Seah B.K.B."/>
            <person name="Antony C.Paul."/>
            <person name="Liu D."/>
            <person name="Belitz A."/>
            <person name="Weber M."/>
        </authorList>
    </citation>
    <scope>NUCLEOTIDE SEQUENCE [LARGE SCALE GENOMIC DNA]</scope>
    <source>
        <strain evidence="2">G_D</strain>
    </source>
</reference>
<comment type="caution">
    <text evidence="2">The sequence shown here is derived from an EMBL/GenBank/DDBJ whole genome shotgun (WGS) entry which is preliminary data.</text>
</comment>
<evidence type="ECO:0000313" key="2">
    <source>
        <dbReference type="EMBL" id="ODB96185.1"/>
    </source>
</evidence>
<name>A0A1E2UNQ2_9GAMM</name>
<proteinExistence type="predicted"/>
<dbReference type="EMBL" id="LVJZ01000003">
    <property type="protein sequence ID" value="ODB96185.1"/>
    <property type="molecule type" value="Genomic_DNA"/>
</dbReference>
<keyword evidence="3" id="KW-1185">Reference proteome</keyword>
<dbReference type="OrthoDB" id="5772871at2"/>
<accession>A0A1E2UNQ2</accession>
<dbReference type="RefSeq" id="WP_069003053.1">
    <property type="nucleotide sequence ID" value="NZ_LVJW01000006.1"/>
</dbReference>